<reference evidence="11 12" key="1">
    <citation type="submission" date="2020-08" db="EMBL/GenBank/DDBJ databases">
        <authorList>
            <person name="Liu C."/>
            <person name="Sun Q."/>
        </authorList>
    </citation>
    <scope>NUCLEOTIDE SEQUENCE [LARGE SCALE GENOMIC DNA]</scope>
    <source>
        <strain evidence="11 12">NSJ-57</strain>
    </source>
</reference>
<evidence type="ECO:0000256" key="1">
    <source>
        <dbReference type="ARBA" id="ARBA00000439"/>
    </source>
</evidence>
<dbReference type="AlphaFoldDB" id="A0A7G9GWP7"/>
<dbReference type="InterPro" id="IPR017853">
    <property type="entry name" value="GH"/>
</dbReference>
<dbReference type="Gene3D" id="3.20.20.80">
    <property type="entry name" value="Glycosidases"/>
    <property type="match status" value="1"/>
</dbReference>
<sequence length="503" mass="59923">MYDRKSGILMHISSLPSDYGIGDFGKSAYNFIDFLNKSGQKLWQILPLGPTGYGNSPYQCYSAFAGNYLFIDPENIVNEGYLNVHDLDKIKIQNNKGKVDYSVVNIKKGAFFKKASVSFYKRLKEDNKLQKDLDKFKLENNFWLGNYCLFMTFREKFNYLPWTKWPKKYKLRKLHNIELSEEEKEIFKYHEFIQYVFFKQWFSLKEFANNHGVKIIGDIPIFVATDSADTWENKKFFQFTKSAKAKNIAGCPPDYFSKKGQLWGNVLYDWKAIEKDKYKWWIKRLYFSKQLYDYIRIDHFRGFESYWSVRARRKDAIKGKWEKGPGLKFFKFLEKKLGTLPLIMEDLGYLTPRVKKLLEKCKYPGMRVLQFAFGSQENEYLPHNYIENCVAYSGTHDNDTTVGWYESLDSNTKYRCDEYLKTWLLSINRNYWNPINWRFIETLWSSKANFVIVQMQDILGLDFKSRMNIPGTSIGNWQWSMEKDFKNAEIENRLMEISKIFNR</sequence>
<keyword evidence="7 10" id="KW-0119">Carbohydrate metabolism</keyword>
<evidence type="ECO:0000256" key="2">
    <source>
        <dbReference type="ARBA" id="ARBA00005684"/>
    </source>
</evidence>
<evidence type="ECO:0000256" key="4">
    <source>
        <dbReference type="ARBA" id="ARBA00020295"/>
    </source>
</evidence>
<evidence type="ECO:0000256" key="9">
    <source>
        <dbReference type="ARBA" id="ARBA00031501"/>
    </source>
</evidence>
<dbReference type="EMBL" id="CP060637">
    <property type="protein sequence ID" value="QNM15229.1"/>
    <property type="molecule type" value="Genomic_DNA"/>
</dbReference>
<dbReference type="Pfam" id="PF02446">
    <property type="entry name" value="Glyco_hydro_77"/>
    <property type="match status" value="1"/>
</dbReference>
<evidence type="ECO:0000256" key="6">
    <source>
        <dbReference type="ARBA" id="ARBA00022679"/>
    </source>
</evidence>
<dbReference type="PANTHER" id="PTHR32438:SF5">
    <property type="entry name" value="4-ALPHA-GLUCANOTRANSFERASE DPE1, CHLOROPLASTIC_AMYLOPLASTIC"/>
    <property type="match status" value="1"/>
</dbReference>
<keyword evidence="12" id="KW-1185">Reference proteome</keyword>
<evidence type="ECO:0000256" key="3">
    <source>
        <dbReference type="ARBA" id="ARBA00012560"/>
    </source>
</evidence>
<name>A0A7G9GWP7_9FUSO</name>
<organism evidence="11 12">
    <name type="scientific">Fusobacterium hominis</name>
    <dbReference type="NCBI Taxonomy" id="2764326"/>
    <lineage>
        <taxon>Bacteria</taxon>
        <taxon>Fusobacteriati</taxon>
        <taxon>Fusobacteriota</taxon>
        <taxon>Fusobacteriia</taxon>
        <taxon>Fusobacteriales</taxon>
        <taxon>Fusobacteriaceae</taxon>
        <taxon>Fusobacterium</taxon>
    </lineage>
</organism>
<dbReference type="RefSeq" id="WP_187422883.1">
    <property type="nucleotide sequence ID" value="NZ_CP060637.1"/>
</dbReference>
<evidence type="ECO:0000313" key="11">
    <source>
        <dbReference type="EMBL" id="QNM15229.1"/>
    </source>
</evidence>
<dbReference type="EC" id="2.4.1.25" evidence="3 10"/>
<dbReference type="SUPFAM" id="SSF51445">
    <property type="entry name" value="(Trans)glycosidases"/>
    <property type="match status" value="1"/>
</dbReference>
<keyword evidence="5 10" id="KW-0328">Glycosyltransferase</keyword>
<dbReference type="PANTHER" id="PTHR32438">
    <property type="entry name" value="4-ALPHA-GLUCANOTRANSFERASE DPE1, CHLOROPLASTIC/AMYLOPLASTIC"/>
    <property type="match status" value="1"/>
</dbReference>
<comment type="similarity">
    <text evidence="2 10">Belongs to the disproportionating enzyme family.</text>
</comment>
<evidence type="ECO:0000256" key="5">
    <source>
        <dbReference type="ARBA" id="ARBA00022676"/>
    </source>
</evidence>
<dbReference type="GO" id="GO:0004134">
    <property type="term" value="F:4-alpha-glucanotransferase activity"/>
    <property type="evidence" value="ECO:0007669"/>
    <property type="project" value="UniProtKB-EC"/>
</dbReference>
<protein>
    <recommendedName>
        <fullName evidence="4 10">4-alpha-glucanotransferase</fullName>
        <ecNumber evidence="3 10">2.4.1.25</ecNumber>
    </recommendedName>
    <alternativeName>
        <fullName evidence="8 10">Amylomaltase</fullName>
    </alternativeName>
    <alternativeName>
        <fullName evidence="9 10">Disproportionating enzyme</fullName>
    </alternativeName>
</protein>
<dbReference type="NCBIfam" id="TIGR00217">
    <property type="entry name" value="malQ"/>
    <property type="match status" value="1"/>
</dbReference>
<evidence type="ECO:0000256" key="7">
    <source>
        <dbReference type="ARBA" id="ARBA00023277"/>
    </source>
</evidence>
<evidence type="ECO:0000256" key="10">
    <source>
        <dbReference type="RuleBase" id="RU361207"/>
    </source>
</evidence>
<dbReference type="GO" id="GO:0005975">
    <property type="term" value="P:carbohydrate metabolic process"/>
    <property type="evidence" value="ECO:0007669"/>
    <property type="project" value="InterPro"/>
</dbReference>
<evidence type="ECO:0000256" key="8">
    <source>
        <dbReference type="ARBA" id="ARBA00031423"/>
    </source>
</evidence>
<evidence type="ECO:0000313" key="12">
    <source>
        <dbReference type="Proteomes" id="UP000515913"/>
    </source>
</evidence>
<dbReference type="KEGG" id="fho:H9Q81_10020"/>
<keyword evidence="6 10" id="KW-0808">Transferase</keyword>
<comment type="catalytic activity">
    <reaction evidence="1 10">
        <text>Transfers a segment of a (1-&gt;4)-alpha-D-glucan to a new position in an acceptor, which may be glucose or a (1-&gt;4)-alpha-D-glucan.</text>
        <dbReference type="EC" id="2.4.1.25"/>
    </reaction>
</comment>
<gene>
    <name evidence="11" type="primary">malQ</name>
    <name evidence="11" type="ORF">H9Q81_10020</name>
</gene>
<dbReference type="Proteomes" id="UP000515913">
    <property type="component" value="Chromosome"/>
</dbReference>
<dbReference type="InterPro" id="IPR003385">
    <property type="entry name" value="Glyco_hydro_77"/>
</dbReference>
<accession>A0A7G9GWP7</accession>
<proteinExistence type="inferred from homology"/>
<dbReference type="NCBIfam" id="NF011080">
    <property type="entry name" value="PRK14508.1-3"/>
    <property type="match status" value="1"/>
</dbReference>